<sequence length="86" mass="8578">MSVAAASIMACWSMLRPVVPMTIGVRVARAAATCASSAAGVEKSTRTSDICASARGSPPASTPPASRAPAASICSAIARPIRPLLP</sequence>
<feature type="signal peptide" evidence="2">
    <location>
        <begin position="1"/>
        <end position="20"/>
    </location>
</feature>
<evidence type="ECO:0000313" key="4">
    <source>
        <dbReference type="Proteomes" id="UP000218231"/>
    </source>
</evidence>
<protein>
    <recommendedName>
        <fullName evidence="5">Secreted protein</fullName>
    </recommendedName>
</protein>
<feature type="region of interest" description="Disordered" evidence="1">
    <location>
        <begin position="45"/>
        <end position="70"/>
    </location>
</feature>
<evidence type="ECO:0008006" key="5">
    <source>
        <dbReference type="Google" id="ProtNLM"/>
    </source>
</evidence>
<proteinExistence type="predicted"/>
<accession>A0A2A2KD32</accession>
<keyword evidence="4" id="KW-1185">Reference proteome</keyword>
<feature type="compositionally biased region" description="Low complexity" evidence="1">
    <location>
        <begin position="52"/>
        <end position="70"/>
    </location>
</feature>
<dbReference type="AlphaFoldDB" id="A0A2A2KD32"/>
<keyword evidence="2" id="KW-0732">Signal</keyword>
<evidence type="ECO:0000313" key="3">
    <source>
        <dbReference type="EMBL" id="PAV71729.1"/>
    </source>
</evidence>
<name>A0A2A2KD32_9BILA</name>
<dbReference type="EMBL" id="LIAE01008934">
    <property type="protein sequence ID" value="PAV71729.1"/>
    <property type="molecule type" value="Genomic_DNA"/>
</dbReference>
<gene>
    <name evidence="3" type="ORF">WR25_14228</name>
</gene>
<reference evidence="3 4" key="1">
    <citation type="journal article" date="2017" name="Curr. Biol.">
        <title>Genome architecture and evolution of a unichromosomal asexual nematode.</title>
        <authorList>
            <person name="Fradin H."/>
            <person name="Zegar C."/>
            <person name="Gutwein M."/>
            <person name="Lucas J."/>
            <person name="Kovtun M."/>
            <person name="Corcoran D."/>
            <person name="Baugh L.R."/>
            <person name="Kiontke K."/>
            <person name="Gunsalus K."/>
            <person name="Fitch D.H."/>
            <person name="Piano F."/>
        </authorList>
    </citation>
    <scope>NUCLEOTIDE SEQUENCE [LARGE SCALE GENOMIC DNA]</scope>
    <source>
        <strain evidence="3">PF1309</strain>
    </source>
</reference>
<feature type="chain" id="PRO_5013059159" description="Secreted protein" evidence="2">
    <location>
        <begin position="21"/>
        <end position="86"/>
    </location>
</feature>
<organism evidence="3 4">
    <name type="scientific">Diploscapter pachys</name>
    <dbReference type="NCBI Taxonomy" id="2018661"/>
    <lineage>
        <taxon>Eukaryota</taxon>
        <taxon>Metazoa</taxon>
        <taxon>Ecdysozoa</taxon>
        <taxon>Nematoda</taxon>
        <taxon>Chromadorea</taxon>
        <taxon>Rhabditida</taxon>
        <taxon>Rhabditina</taxon>
        <taxon>Rhabditomorpha</taxon>
        <taxon>Rhabditoidea</taxon>
        <taxon>Rhabditidae</taxon>
        <taxon>Diploscapter</taxon>
    </lineage>
</organism>
<evidence type="ECO:0000256" key="1">
    <source>
        <dbReference type="SAM" id="MobiDB-lite"/>
    </source>
</evidence>
<evidence type="ECO:0000256" key="2">
    <source>
        <dbReference type="SAM" id="SignalP"/>
    </source>
</evidence>
<dbReference type="Proteomes" id="UP000218231">
    <property type="component" value="Unassembled WGS sequence"/>
</dbReference>
<comment type="caution">
    <text evidence="3">The sequence shown here is derived from an EMBL/GenBank/DDBJ whole genome shotgun (WGS) entry which is preliminary data.</text>
</comment>